<evidence type="ECO:0000313" key="1">
    <source>
        <dbReference type="EMBL" id="CEK47196.1"/>
    </source>
</evidence>
<dbReference type="EMBL" id="HACG01000331">
    <property type="protein sequence ID" value="CEK47196.1"/>
    <property type="molecule type" value="Transcribed_RNA"/>
</dbReference>
<reference evidence="1" key="1">
    <citation type="submission" date="2014-12" db="EMBL/GenBank/DDBJ databases">
        <title>Insight into the proteome of Arion vulgaris.</title>
        <authorList>
            <person name="Aradska J."/>
            <person name="Bulat T."/>
            <person name="Smidak R."/>
            <person name="Sarate P."/>
            <person name="Gangsoo J."/>
            <person name="Sialana F."/>
            <person name="Bilban M."/>
            <person name="Lubec G."/>
        </authorList>
    </citation>
    <scope>NUCLEOTIDE SEQUENCE</scope>
    <source>
        <tissue evidence="1">Skin</tissue>
    </source>
</reference>
<feature type="non-terminal residue" evidence="1">
    <location>
        <position position="1"/>
    </location>
</feature>
<organism evidence="1">
    <name type="scientific">Arion vulgaris</name>
    <dbReference type="NCBI Taxonomy" id="1028688"/>
    <lineage>
        <taxon>Eukaryota</taxon>
        <taxon>Metazoa</taxon>
        <taxon>Spiralia</taxon>
        <taxon>Lophotrochozoa</taxon>
        <taxon>Mollusca</taxon>
        <taxon>Gastropoda</taxon>
        <taxon>Heterobranchia</taxon>
        <taxon>Euthyneura</taxon>
        <taxon>Panpulmonata</taxon>
        <taxon>Eupulmonata</taxon>
        <taxon>Stylommatophora</taxon>
        <taxon>Helicina</taxon>
        <taxon>Arionoidea</taxon>
        <taxon>Arionidae</taxon>
        <taxon>Arion</taxon>
    </lineage>
</organism>
<gene>
    <name evidence="1" type="primary">ORF773</name>
</gene>
<dbReference type="AlphaFoldDB" id="A0A0B6XUJ3"/>
<sequence>LGFPILLWQIEKFLIEAFQMSLVVCLGAFSRKFTKQLTLEYEPIFLSSHMS</sequence>
<proteinExistence type="predicted"/>
<name>A0A0B6XUJ3_9EUPU</name>
<protein>
    <submittedName>
        <fullName evidence="1">Uncharacterized protein</fullName>
    </submittedName>
</protein>
<accession>A0A0B6XUJ3</accession>